<protein>
    <recommendedName>
        <fullName evidence="2">DUF7924 domain-containing protein</fullName>
    </recommendedName>
</protein>
<keyword evidence="4" id="KW-1185">Reference proteome</keyword>
<accession>A0AAE0M256</accession>
<sequence length="268" mass="30395">MLRQLGKSAEEYEVEEFFREHIYPGVDYVQTNRELLKRSDRVPMNSDTLPTNPNTPHRIRIPSPSMLYGYRRKEAFPVRDFQLQCIGDEMVATSKNICLGSMAACVNIGEHINRRLEGLGREHDKPVNTAVFGLAMNNVEARLFVAWQPVDGAFHARQIKSFFFHELTHLVQLRTYVLNIMDWGIGERLAEIKSALVVIFKEIDKTRQRAAAEKALPALADHDDDAARVSVAVAVASTKVERKREAMPGTSAAMLPPETPKRQKKNLR</sequence>
<dbReference type="PANTHER" id="PTHR42470:SF1">
    <property type="entry name" value="VAST DOMAIN-CONTAINING PROTEIN"/>
    <property type="match status" value="1"/>
</dbReference>
<gene>
    <name evidence="3" type="ORF">B0H66DRAFT_604817</name>
</gene>
<dbReference type="EMBL" id="JAUEDM010000005">
    <property type="protein sequence ID" value="KAK3316531.1"/>
    <property type="molecule type" value="Genomic_DNA"/>
</dbReference>
<evidence type="ECO:0000313" key="3">
    <source>
        <dbReference type="EMBL" id="KAK3316531.1"/>
    </source>
</evidence>
<dbReference type="Pfam" id="PF25545">
    <property type="entry name" value="DUF7924"/>
    <property type="match status" value="1"/>
</dbReference>
<reference evidence="3" key="1">
    <citation type="journal article" date="2023" name="Mol. Phylogenet. Evol.">
        <title>Genome-scale phylogeny and comparative genomics of the fungal order Sordariales.</title>
        <authorList>
            <person name="Hensen N."/>
            <person name="Bonometti L."/>
            <person name="Westerberg I."/>
            <person name="Brannstrom I.O."/>
            <person name="Guillou S."/>
            <person name="Cros-Aarteil S."/>
            <person name="Calhoun S."/>
            <person name="Haridas S."/>
            <person name="Kuo A."/>
            <person name="Mondo S."/>
            <person name="Pangilinan J."/>
            <person name="Riley R."/>
            <person name="LaButti K."/>
            <person name="Andreopoulos B."/>
            <person name="Lipzen A."/>
            <person name="Chen C."/>
            <person name="Yan M."/>
            <person name="Daum C."/>
            <person name="Ng V."/>
            <person name="Clum A."/>
            <person name="Steindorff A."/>
            <person name="Ohm R.A."/>
            <person name="Martin F."/>
            <person name="Silar P."/>
            <person name="Natvig D.O."/>
            <person name="Lalanne C."/>
            <person name="Gautier V."/>
            <person name="Ament-Velasquez S.L."/>
            <person name="Kruys A."/>
            <person name="Hutchinson M.I."/>
            <person name="Powell A.J."/>
            <person name="Barry K."/>
            <person name="Miller A.N."/>
            <person name="Grigoriev I.V."/>
            <person name="Debuchy R."/>
            <person name="Gladieux P."/>
            <person name="Hiltunen Thoren M."/>
            <person name="Johannesson H."/>
        </authorList>
    </citation>
    <scope>NUCLEOTIDE SEQUENCE</scope>
    <source>
        <strain evidence="3">CBS 118394</strain>
    </source>
</reference>
<dbReference type="Proteomes" id="UP001283341">
    <property type="component" value="Unassembled WGS sequence"/>
</dbReference>
<evidence type="ECO:0000259" key="2">
    <source>
        <dbReference type="Pfam" id="PF25545"/>
    </source>
</evidence>
<dbReference type="InterPro" id="IPR057684">
    <property type="entry name" value="DUF7924"/>
</dbReference>
<comment type="caution">
    <text evidence="3">The sequence shown here is derived from an EMBL/GenBank/DDBJ whole genome shotgun (WGS) entry which is preliminary data.</text>
</comment>
<evidence type="ECO:0000313" key="4">
    <source>
        <dbReference type="Proteomes" id="UP001283341"/>
    </source>
</evidence>
<name>A0AAE0M256_9PEZI</name>
<evidence type="ECO:0000256" key="1">
    <source>
        <dbReference type="SAM" id="MobiDB-lite"/>
    </source>
</evidence>
<proteinExistence type="predicted"/>
<feature type="region of interest" description="Disordered" evidence="1">
    <location>
        <begin position="241"/>
        <end position="268"/>
    </location>
</feature>
<organism evidence="3 4">
    <name type="scientific">Apodospora peruviana</name>
    <dbReference type="NCBI Taxonomy" id="516989"/>
    <lineage>
        <taxon>Eukaryota</taxon>
        <taxon>Fungi</taxon>
        <taxon>Dikarya</taxon>
        <taxon>Ascomycota</taxon>
        <taxon>Pezizomycotina</taxon>
        <taxon>Sordariomycetes</taxon>
        <taxon>Sordariomycetidae</taxon>
        <taxon>Sordariales</taxon>
        <taxon>Lasiosphaeriaceae</taxon>
        <taxon>Apodospora</taxon>
    </lineage>
</organism>
<feature type="domain" description="DUF7924" evidence="2">
    <location>
        <begin position="90"/>
        <end position="196"/>
    </location>
</feature>
<reference evidence="3" key="2">
    <citation type="submission" date="2023-06" db="EMBL/GenBank/DDBJ databases">
        <authorList>
            <consortium name="Lawrence Berkeley National Laboratory"/>
            <person name="Haridas S."/>
            <person name="Hensen N."/>
            <person name="Bonometti L."/>
            <person name="Westerberg I."/>
            <person name="Brannstrom I.O."/>
            <person name="Guillou S."/>
            <person name="Cros-Aarteil S."/>
            <person name="Calhoun S."/>
            <person name="Kuo A."/>
            <person name="Mondo S."/>
            <person name="Pangilinan J."/>
            <person name="Riley R."/>
            <person name="Labutti K."/>
            <person name="Andreopoulos B."/>
            <person name="Lipzen A."/>
            <person name="Chen C."/>
            <person name="Yanf M."/>
            <person name="Daum C."/>
            <person name="Ng V."/>
            <person name="Clum A."/>
            <person name="Steindorff A."/>
            <person name="Ohm R."/>
            <person name="Martin F."/>
            <person name="Silar P."/>
            <person name="Natvig D."/>
            <person name="Lalanne C."/>
            <person name="Gautier V."/>
            <person name="Ament-Velasquez S.L."/>
            <person name="Kruys A."/>
            <person name="Hutchinson M.I."/>
            <person name="Powell A.J."/>
            <person name="Barry K."/>
            <person name="Miller A.N."/>
            <person name="Grigoriev I.V."/>
            <person name="Debuchy R."/>
            <person name="Gladieux P."/>
            <person name="Thoren M.H."/>
            <person name="Johannesson H."/>
        </authorList>
    </citation>
    <scope>NUCLEOTIDE SEQUENCE</scope>
    <source>
        <strain evidence="3">CBS 118394</strain>
    </source>
</reference>
<dbReference type="PANTHER" id="PTHR42470">
    <property type="entry name" value="VAST DOMAIN-CONTAINING PROTEIN"/>
    <property type="match status" value="1"/>
</dbReference>
<dbReference type="AlphaFoldDB" id="A0AAE0M256"/>